<name>A0A9X7YMK5_9GAMM</name>
<feature type="chain" id="PRO_5040870797" description="DUF6160 domain-containing protein" evidence="1">
    <location>
        <begin position="22"/>
        <end position="495"/>
    </location>
</feature>
<dbReference type="RefSeq" id="WP_228346142.1">
    <property type="nucleotide sequence ID" value="NZ_CP046056.1"/>
</dbReference>
<proteinExistence type="predicted"/>
<keyword evidence="4" id="KW-1185">Reference proteome</keyword>
<protein>
    <recommendedName>
        <fullName evidence="2">DUF6160 domain-containing protein</fullName>
    </recommendedName>
</protein>
<dbReference type="Pfam" id="PF19657">
    <property type="entry name" value="DUF6160"/>
    <property type="match status" value="1"/>
</dbReference>
<dbReference type="EMBL" id="CP046056">
    <property type="protein sequence ID" value="QQD23610.1"/>
    <property type="molecule type" value="Genomic_DNA"/>
</dbReference>
<dbReference type="KEGG" id="vcw:GJQ55_03525"/>
<feature type="domain" description="DUF6160" evidence="2">
    <location>
        <begin position="16"/>
        <end position="104"/>
    </location>
</feature>
<accession>A0A9X7YMK5</accession>
<evidence type="ECO:0000313" key="4">
    <source>
        <dbReference type="Proteomes" id="UP000596074"/>
    </source>
</evidence>
<keyword evidence="1" id="KW-0732">Signal</keyword>
<feature type="signal peptide" evidence="1">
    <location>
        <begin position="1"/>
        <end position="21"/>
    </location>
</feature>
<dbReference type="InterPro" id="IPR046158">
    <property type="entry name" value="DUF6160"/>
</dbReference>
<gene>
    <name evidence="3" type="ORF">GJQ55_03525</name>
</gene>
<evidence type="ECO:0000313" key="3">
    <source>
        <dbReference type="EMBL" id="QQD23610.1"/>
    </source>
</evidence>
<sequence length="495" mass="52759">MKKICLWAGLPLLLSSPLLNAMQVLDDAGMAEISGQSGITIELTTSDAEGRLVQTGEIRFTEQDNDGEGEDYLSIGGLTLRTLVTDNNGNVTGVDTIKTTIDVDAGGNVSIKSRDINTLDLELGEISFSGRAMFGGVRLSVWQFIGDSYLETALLNDPSGSKIAFRTVMEAGSGLTYQFDEDGVTFSSDVVFTPATGETAFRSEMFLTGDNDGLKLQVGEMVGTIEIQNISILDENGNNIFGANNFGDVGFGDISVNPAVSYFTLSASKDLNRDGIEGKFSSDMNIGTVFYRTGDERLNARNVQLNTNGELSYRMDFTDNGFITGLEASISDINDLDLIIGALTLSSGDGSNESLSMGSYAIENMNVTKAGNQPGSVNLGVYTMPGSGAQGMQIDLSIDGTASFDLTIKDDPAKVAGNPDPQLTAEIVMNNVSLSQSIDQTKKGLHIGVVDASMDMNINAIKMGDGQTYQGQTGRLVMNNMTLQPGSYFRIEPLQ</sequence>
<evidence type="ECO:0000259" key="2">
    <source>
        <dbReference type="Pfam" id="PF19657"/>
    </source>
</evidence>
<evidence type="ECO:0000256" key="1">
    <source>
        <dbReference type="SAM" id="SignalP"/>
    </source>
</evidence>
<organism evidence="3 4">
    <name type="scientific">Venatoribacter cucullus</name>
    <dbReference type="NCBI Taxonomy" id="2661630"/>
    <lineage>
        <taxon>Bacteria</taxon>
        <taxon>Pseudomonadati</taxon>
        <taxon>Pseudomonadota</taxon>
        <taxon>Gammaproteobacteria</taxon>
        <taxon>Oceanospirillales</taxon>
        <taxon>Oceanospirillaceae</taxon>
        <taxon>Venatoribacter</taxon>
    </lineage>
</organism>
<reference evidence="3 4" key="1">
    <citation type="submission" date="2019-11" db="EMBL/GenBank/DDBJ databases">
        <title>Venatorbacter sp. nov. a predator of Campylobacter and other Gram-negative bacteria.</title>
        <authorList>
            <person name="Saeedi A."/>
            <person name="Cummings N.J."/>
            <person name="Connerton I.F."/>
            <person name="Connerton P.L."/>
        </authorList>
    </citation>
    <scope>NUCLEOTIDE SEQUENCE [LARGE SCALE GENOMIC DNA]</scope>
    <source>
        <strain evidence="3">XL5</strain>
    </source>
</reference>
<dbReference type="Proteomes" id="UP000596074">
    <property type="component" value="Chromosome"/>
</dbReference>
<dbReference type="AlphaFoldDB" id="A0A9X7YMK5"/>